<organism evidence="1 2">
    <name type="scientific">Agromyces mediolanus</name>
    <name type="common">Corynebacterium mediolanum</name>
    <dbReference type="NCBI Taxonomy" id="41986"/>
    <lineage>
        <taxon>Bacteria</taxon>
        <taxon>Bacillati</taxon>
        <taxon>Actinomycetota</taxon>
        <taxon>Actinomycetes</taxon>
        <taxon>Micrococcales</taxon>
        <taxon>Microbacteriaceae</taxon>
        <taxon>Agromyces</taxon>
    </lineage>
</organism>
<proteinExistence type="predicted"/>
<evidence type="ECO:0008006" key="3">
    <source>
        <dbReference type="Google" id="ProtNLM"/>
    </source>
</evidence>
<dbReference type="AlphaFoldDB" id="A0A918FD59"/>
<dbReference type="Proteomes" id="UP000610303">
    <property type="component" value="Unassembled WGS sequence"/>
</dbReference>
<evidence type="ECO:0000313" key="2">
    <source>
        <dbReference type="Proteomes" id="UP000610303"/>
    </source>
</evidence>
<sequence>MGRQEVDVKLSEFQLAVAEEFGEGYGAVVVADLALASFGGRTAKEALADGAPAREVWAALCEATDVPLARRHGPAIREPRATS</sequence>
<gene>
    <name evidence="1" type="ORF">GCM10010196_28210</name>
</gene>
<dbReference type="Pfam" id="PF11248">
    <property type="entry name" value="DUF3046"/>
    <property type="match status" value="1"/>
</dbReference>
<dbReference type="RefSeq" id="WP_271202723.1">
    <property type="nucleotide sequence ID" value="NZ_JBHRUK010000001.1"/>
</dbReference>
<name>A0A918FD59_AGRME</name>
<accession>A0A918FD59</accession>
<dbReference type="InterPro" id="IPR021408">
    <property type="entry name" value="DUF3046"/>
</dbReference>
<protein>
    <recommendedName>
        <fullName evidence="3">DUF3046 domain-containing protein</fullName>
    </recommendedName>
</protein>
<comment type="caution">
    <text evidence="1">The sequence shown here is derived from an EMBL/GenBank/DDBJ whole genome shotgun (WGS) entry which is preliminary data.</text>
</comment>
<evidence type="ECO:0000313" key="1">
    <source>
        <dbReference type="EMBL" id="GGR32575.1"/>
    </source>
</evidence>
<keyword evidence="2" id="KW-1185">Reference proteome</keyword>
<dbReference type="EMBL" id="BMRJ01000003">
    <property type="protein sequence ID" value="GGR32575.1"/>
    <property type="molecule type" value="Genomic_DNA"/>
</dbReference>
<reference evidence="1" key="2">
    <citation type="submission" date="2020-09" db="EMBL/GenBank/DDBJ databases">
        <authorList>
            <person name="Sun Q."/>
            <person name="Ohkuma M."/>
        </authorList>
    </citation>
    <scope>NUCLEOTIDE SEQUENCE</scope>
    <source>
        <strain evidence="1">JCM 3346</strain>
    </source>
</reference>
<reference evidence="1" key="1">
    <citation type="journal article" date="2014" name="Int. J. Syst. Evol. Microbiol.">
        <title>Complete genome sequence of Corynebacterium casei LMG S-19264T (=DSM 44701T), isolated from a smear-ripened cheese.</title>
        <authorList>
            <consortium name="US DOE Joint Genome Institute (JGI-PGF)"/>
            <person name="Walter F."/>
            <person name="Albersmeier A."/>
            <person name="Kalinowski J."/>
            <person name="Ruckert C."/>
        </authorList>
    </citation>
    <scope>NUCLEOTIDE SEQUENCE</scope>
    <source>
        <strain evidence="1">JCM 3346</strain>
    </source>
</reference>